<proteinExistence type="predicted"/>
<evidence type="ECO:0000256" key="2">
    <source>
        <dbReference type="SAM" id="SignalP"/>
    </source>
</evidence>
<dbReference type="KEGG" id="bmic:BMR1_02g00615"/>
<dbReference type="InterPro" id="IPR041004">
    <property type="entry name" value="CelTOS"/>
</dbReference>
<keyword evidence="5" id="KW-1185">Reference proteome</keyword>
<feature type="domain" description="Cell-traversal protein for ookinetes and sporozoites" evidence="3">
    <location>
        <begin position="31"/>
        <end position="141"/>
    </location>
</feature>
<protein>
    <submittedName>
        <fullName evidence="4">Cell-traversal protein for ookinetes and sporozoites</fullName>
    </submittedName>
</protein>
<dbReference type="RefSeq" id="XP_012647898.1">
    <property type="nucleotide sequence ID" value="XM_012792444.1"/>
</dbReference>
<dbReference type="Pfam" id="PF18659">
    <property type="entry name" value="CelTOS"/>
    <property type="match status" value="1"/>
</dbReference>
<reference evidence="4 5" key="2">
    <citation type="journal article" date="2013" name="PLoS ONE">
        <title>Whole genome mapping and re-organization of the nuclear and mitochondrial genomes of Babesia microti isolates.</title>
        <authorList>
            <person name="Cornillot E."/>
            <person name="Dassouli A."/>
            <person name="Garg A."/>
            <person name="Pachikara N."/>
            <person name="Randazzo S."/>
            <person name="Depoix D."/>
            <person name="Carcy B."/>
            <person name="Delbecq S."/>
            <person name="Frutos R."/>
            <person name="Silva J.C."/>
            <person name="Sutton R."/>
            <person name="Krause P.J."/>
            <person name="Mamoun C.B."/>
        </authorList>
    </citation>
    <scope>NUCLEOTIDE SEQUENCE [LARGE SCALE GENOMIC DNA]</scope>
    <source>
        <strain evidence="4 5">RI</strain>
    </source>
</reference>
<sequence>MKLATPFLVLTALNIVILHARRVERGYPSDVTKAHDYNLKRAIRSELETASDQIVEIIAQHVEKILQEQSPDETSFIQDGWKSTAKKITKNAVVHIAKNTIPVIAAIVADSVKPPNTDVIVYNSLFKPVCKDIFDHVSAKLDIKPDDSIWEYSGDDGYEDEDENENEEDDEFI</sequence>
<feature type="compositionally biased region" description="Acidic residues" evidence="1">
    <location>
        <begin position="153"/>
        <end position="173"/>
    </location>
</feature>
<dbReference type="EMBL" id="FO082872">
    <property type="protein sequence ID" value="CCF73289.1"/>
    <property type="molecule type" value="Genomic_DNA"/>
</dbReference>
<keyword evidence="2" id="KW-0732">Signal</keyword>
<accession>I7J9D8</accession>
<gene>
    <name evidence="4" type="ORF">BMR1_02g00615</name>
</gene>
<reference evidence="4 5" key="3">
    <citation type="journal article" date="2016" name="Sci. Rep.">
        <title>Genome-wide diversity and gene expression profiling of Babesia microti isolates identify polymorphic genes that mediate host-pathogen interactions.</title>
        <authorList>
            <person name="Silva J.C."/>
            <person name="Cornillot E."/>
            <person name="McCracken C."/>
            <person name="Usmani-Brown S."/>
            <person name="Dwivedi A."/>
            <person name="Ifeonu O.O."/>
            <person name="Crabtree J."/>
            <person name="Gotia H.T."/>
            <person name="Virji A.Z."/>
            <person name="Reynes C."/>
            <person name="Colinge J."/>
            <person name="Kumar V."/>
            <person name="Lawres L."/>
            <person name="Pazzi J.E."/>
            <person name="Pablo J.V."/>
            <person name="Hung C."/>
            <person name="Brancato J."/>
            <person name="Kumari P."/>
            <person name="Orvis J."/>
            <person name="Tretina K."/>
            <person name="Chibucos M."/>
            <person name="Ott S."/>
            <person name="Sadzewicz L."/>
            <person name="Sengamalay N."/>
            <person name="Shetty A.C."/>
            <person name="Su Q."/>
            <person name="Tallon L."/>
            <person name="Fraser C.M."/>
            <person name="Frutos R."/>
            <person name="Molina D.M."/>
            <person name="Krause P.J."/>
            <person name="Ben Mamoun C."/>
        </authorList>
    </citation>
    <scope>NUCLEOTIDE SEQUENCE [LARGE SCALE GENOMIC DNA]</scope>
    <source>
        <strain evidence="4 5">RI</strain>
    </source>
</reference>
<evidence type="ECO:0000256" key="1">
    <source>
        <dbReference type="SAM" id="MobiDB-lite"/>
    </source>
</evidence>
<dbReference type="VEuPathDB" id="PiroplasmaDB:BMR1_02g00615"/>
<reference evidence="4 5" key="1">
    <citation type="journal article" date="2012" name="Nucleic Acids Res.">
        <title>Sequencing of the smallest Apicomplexan genome from the human pathogen Babesia microti.</title>
        <authorList>
            <person name="Cornillot E."/>
            <person name="Hadj-Kaddour K."/>
            <person name="Dassouli A."/>
            <person name="Noel B."/>
            <person name="Ranwez V."/>
            <person name="Vacherie B."/>
            <person name="Augagneur Y."/>
            <person name="Bres V."/>
            <person name="Duclos A."/>
            <person name="Randazzo S."/>
            <person name="Carcy B."/>
            <person name="Debierre-Grockiego F."/>
            <person name="Delbecq S."/>
            <person name="Moubri-Menage K."/>
            <person name="Shams-Eldin H."/>
            <person name="Usmani-Brown S."/>
            <person name="Bringaud F."/>
            <person name="Wincker P."/>
            <person name="Vivares C.P."/>
            <person name="Schwarz R.T."/>
            <person name="Schetters T.P."/>
            <person name="Krause P.J."/>
            <person name="Gorenflot A."/>
            <person name="Berry V."/>
            <person name="Barbe V."/>
            <person name="Ben Mamoun C."/>
        </authorList>
    </citation>
    <scope>NUCLEOTIDE SEQUENCE [LARGE SCALE GENOMIC DNA]</scope>
    <source>
        <strain evidence="4 5">RI</strain>
    </source>
</reference>
<feature type="signal peptide" evidence="2">
    <location>
        <begin position="1"/>
        <end position="20"/>
    </location>
</feature>
<name>I7J9D8_BABMR</name>
<evidence type="ECO:0000259" key="3">
    <source>
        <dbReference type="Pfam" id="PF18659"/>
    </source>
</evidence>
<evidence type="ECO:0000313" key="4">
    <source>
        <dbReference type="EMBL" id="CCF73289.1"/>
    </source>
</evidence>
<dbReference type="GeneID" id="24423913"/>
<organism evidence="4 5">
    <name type="scientific">Babesia microti (strain RI)</name>
    <dbReference type="NCBI Taxonomy" id="1133968"/>
    <lineage>
        <taxon>Eukaryota</taxon>
        <taxon>Sar</taxon>
        <taxon>Alveolata</taxon>
        <taxon>Apicomplexa</taxon>
        <taxon>Aconoidasida</taxon>
        <taxon>Piroplasmida</taxon>
        <taxon>Babesiidae</taxon>
        <taxon>Babesia</taxon>
    </lineage>
</organism>
<dbReference type="OMA" id="IFENWIA"/>
<dbReference type="AlphaFoldDB" id="I7J9D8"/>
<feature type="region of interest" description="Disordered" evidence="1">
    <location>
        <begin position="152"/>
        <end position="173"/>
    </location>
</feature>
<dbReference type="Proteomes" id="UP000002899">
    <property type="component" value="Chromosome II"/>
</dbReference>
<feature type="chain" id="PRO_5003711171" evidence="2">
    <location>
        <begin position="21"/>
        <end position="173"/>
    </location>
</feature>
<evidence type="ECO:0000313" key="5">
    <source>
        <dbReference type="Proteomes" id="UP000002899"/>
    </source>
</evidence>